<feature type="compositionally biased region" description="Polar residues" evidence="1">
    <location>
        <begin position="88"/>
        <end position="105"/>
    </location>
</feature>
<evidence type="ECO:0000313" key="3">
    <source>
        <dbReference type="Proteomes" id="UP000266861"/>
    </source>
</evidence>
<name>A0A397GWK1_9GLOM</name>
<protein>
    <submittedName>
        <fullName evidence="2">Uncharacterized protein</fullName>
    </submittedName>
</protein>
<accession>A0A397GWK1</accession>
<feature type="region of interest" description="Disordered" evidence="1">
    <location>
        <begin position="1"/>
        <end position="35"/>
    </location>
</feature>
<dbReference type="AlphaFoldDB" id="A0A397GWK1"/>
<evidence type="ECO:0000256" key="1">
    <source>
        <dbReference type="SAM" id="MobiDB-lite"/>
    </source>
</evidence>
<evidence type="ECO:0000313" key="2">
    <source>
        <dbReference type="EMBL" id="RHZ55371.1"/>
    </source>
</evidence>
<reference evidence="2 3" key="1">
    <citation type="submission" date="2018-08" db="EMBL/GenBank/DDBJ databases">
        <title>Genome and evolution of the arbuscular mycorrhizal fungus Diversispora epigaea (formerly Glomus versiforme) and its bacterial endosymbionts.</title>
        <authorList>
            <person name="Sun X."/>
            <person name="Fei Z."/>
            <person name="Harrison M."/>
        </authorList>
    </citation>
    <scope>NUCLEOTIDE SEQUENCE [LARGE SCALE GENOMIC DNA]</scope>
    <source>
        <strain evidence="2 3">IT104</strain>
    </source>
</reference>
<keyword evidence="3" id="KW-1185">Reference proteome</keyword>
<dbReference type="EMBL" id="PQFF01000369">
    <property type="protein sequence ID" value="RHZ55371.1"/>
    <property type="molecule type" value="Genomic_DNA"/>
</dbReference>
<feature type="region of interest" description="Disordered" evidence="1">
    <location>
        <begin position="86"/>
        <end position="105"/>
    </location>
</feature>
<sequence>MKINNEQRRTRTEHKQNTNRTRTEHEQNTNRTRTEHEQNLRHVLWVLRHKKIELLNTYLCLRTSSLSNITKGPALLRCVLSLDHTNEVHSLSDPSSKSTPLPHTI</sequence>
<proteinExistence type="predicted"/>
<gene>
    <name evidence="2" type="ORF">Glove_416g13</name>
</gene>
<organism evidence="2 3">
    <name type="scientific">Diversispora epigaea</name>
    <dbReference type="NCBI Taxonomy" id="1348612"/>
    <lineage>
        <taxon>Eukaryota</taxon>
        <taxon>Fungi</taxon>
        <taxon>Fungi incertae sedis</taxon>
        <taxon>Mucoromycota</taxon>
        <taxon>Glomeromycotina</taxon>
        <taxon>Glomeromycetes</taxon>
        <taxon>Diversisporales</taxon>
        <taxon>Diversisporaceae</taxon>
        <taxon>Diversispora</taxon>
    </lineage>
</organism>
<dbReference type="Proteomes" id="UP000266861">
    <property type="component" value="Unassembled WGS sequence"/>
</dbReference>
<comment type="caution">
    <text evidence="2">The sequence shown here is derived from an EMBL/GenBank/DDBJ whole genome shotgun (WGS) entry which is preliminary data.</text>
</comment>